<dbReference type="AlphaFoldDB" id="A0A0G3EDJ2"/>
<accession>A0A0G3EDJ2</accession>
<keyword evidence="3" id="KW-0804">Transcription</keyword>
<dbReference type="InterPro" id="IPR009057">
    <property type="entry name" value="Homeodomain-like_sf"/>
</dbReference>
<dbReference type="PANTHER" id="PTHR46796:SF13">
    <property type="entry name" value="HTH-TYPE TRANSCRIPTIONAL ACTIVATOR RHAS"/>
    <property type="match status" value="1"/>
</dbReference>
<dbReference type="PROSITE" id="PS00041">
    <property type="entry name" value="HTH_ARAC_FAMILY_1"/>
    <property type="match status" value="1"/>
</dbReference>
<dbReference type="InterPro" id="IPR013656">
    <property type="entry name" value="PAS_4"/>
</dbReference>
<dbReference type="GO" id="GO:0003700">
    <property type="term" value="F:DNA-binding transcription factor activity"/>
    <property type="evidence" value="ECO:0007669"/>
    <property type="project" value="InterPro"/>
</dbReference>
<dbReference type="STRING" id="1307763.L21SP4_01133"/>
<organism evidence="5 6">
    <name type="scientific">Kiritimatiella glycovorans</name>
    <dbReference type="NCBI Taxonomy" id="1307763"/>
    <lineage>
        <taxon>Bacteria</taxon>
        <taxon>Pseudomonadati</taxon>
        <taxon>Kiritimatiellota</taxon>
        <taxon>Kiritimatiellia</taxon>
        <taxon>Kiritimatiellales</taxon>
        <taxon>Kiritimatiellaceae</taxon>
        <taxon>Kiritimatiella</taxon>
    </lineage>
</organism>
<proteinExistence type="predicted"/>
<dbReference type="EMBL" id="CP010904">
    <property type="protein sequence ID" value="AKJ64383.1"/>
    <property type="molecule type" value="Genomic_DNA"/>
</dbReference>
<evidence type="ECO:0000256" key="3">
    <source>
        <dbReference type="ARBA" id="ARBA00023163"/>
    </source>
</evidence>
<dbReference type="Gene3D" id="3.30.450.20">
    <property type="entry name" value="PAS domain"/>
    <property type="match status" value="1"/>
</dbReference>
<evidence type="ECO:0000259" key="4">
    <source>
        <dbReference type="PROSITE" id="PS01124"/>
    </source>
</evidence>
<dbReference type="Pfam" id="PF08448">
    <property type="entry name" value="PAS_4"/>
    <property type="match status" value="1"/>
</dbReference>
<feature type="domain" description="HTH araC/xylS-type" evidence="4">
    <location>
        <begin position="132"/>
        <end position="230"/>
    </location>
</feature>
<keyword evidence="1" id="KW-0805">Transcription regulation</keyword>
<dbReference type="KEGG" id="vbl:L21SP4_01133"/>
<dbReference type="RefSeq" id="WP_201774691.1">
    <property type="nucleotide sequence ID" value="NZ_CP010904.1"/>
</dbReference>
<protein>
    <submittedName>
        <fullName evidence="5">AraC family transcriptional regulator</fullName>
    </submittedName>
</protein>
<evidence type="ECO:0000313" key="6">
    <source>
        <dbReference type="Proteomes" id="UP000035268"/>
    </source>
</evidence>
<dbReference type="GO" id="GO:0043565">
    <property type="term" value="F:sequence-specific DNA binding"/>
    <property type="evidence" value="ECO:0007669"/>
    <property type="project" value="InterPro"/>
</dbReference>
<keyword evidence="6" id="KW-1185">Reference proteome</keyword>
<dbReference type="Proteomes" id="UP000035268">
    <property type="component" value="Chromosome"/>
</dbReference>
<dbReference type="InterPro" id="IPR035965">
    <property type="entry name" value="PAS-like_dom_sf"/>
</dbReference>
<reference evidence="6" key="1">
    <citation type="submission" date="2015-02" db="EMBL/GenBank/DDBJ databases">
        <title>Description and complete genome sequence of the first cultured representative of the subdivision 5 of the Verrucomicrobia phylum.</title>
        <authorList>
            <person name="Spring S."/>
            <person name="Bunk B."/>
            <person name="Sproer C."/>
            <person name="Klenk H.-P."/>
        </authorList>
    </citation>
    <scope>NUCLEOTIDE SEQUENCE [LARGE SCALE GENOMIC DNA]</scope>
    <source>
        <strain evidence="6">L21-Fru-AB</strain>
    </source>
</reference>
<dbReference type="InterPro" id="IPR050204">
    <property type="entry name" value="AraC_XylS_family_regulators"/>
</dbReference>
<name>A0A0G3EDJ2_9BACT</name>
<dbReference type="PROSITE" id="PS01124">
    <property type="entry name" value="HTH_ARAC_FAMILY_2"/>
    <property type="match status" value="1"/>
</dbReference>
<dbReference type="Gene3D" id="1.10.10.60">
    <property type="entry name" value="Homeodomain-like"/>
    <property type="match status" value="2"/>
</dbReference>
<dbReference type="PANTHER" id="PTHR46796">
    <property type="entry name" value="HTH-TYPE TRANSCRIPTIONAL ACTIVATOR RHAS-RELATED"/>
    <property type="match status" value="1"/>
</dbReference>
<dbReference type="InterPro" id="IPR018060">
    <property type="entry name" value="HTH_AraC"/>
</dbReference>
<dbReference type="Pfam" id="PF12833">
    <property type="entry name" value="HTH_18"/>
    <property type="match status" value="1"/>
</dbReference>
<reference evidence="5 6" key="2">
    <citation type="journal article" date="2016" name="ISME J.">
        <title>Characterization of the first cultured representative of Verrucomicrobia subdivision 5 indicates the proposal of a novel phylum.</title>
        <authorList>
            <person name="Spring S."/>
            <person name="Bunk B."/>
            <person name="Sproer C."/>
            <person name="Schumann P."/>
            <person name="Rohde M."/>
            <person name="Tindall B.J."/>
            <person name="Klenk H.P."/>
        </authorList>
    </citation>
    <scope>NUCLEOTIDE SEQUENCE [LARGE SCALE GENOMIC DNA]</scope>
    <source>
        <strain evidence="5 6">L21-Fru-AB</strain>
    </source>
</reference>
<dbReference type="PRINTS" id="PR00032">
    <property type="entry name" value="HTHARAC"/>
</dbReference>
<sequence length="234" mass="27016">MDGYRTFHALLDLLPDVAFFMKDRKGRFVMHNRRACEYCRAASEQETLGRTDFDFWDEDRARSYVEGDRRVMETGTPIINAIALAPEEAGSDRLIIYSKVPVRDRRGRVIGVAGIHREIEGRHTPASYDQINRAVQAIHERYREPIKTRELAGIAGLSTSQFDRRFRKLFGTTPREYLLRVRVNAACRMLEDADRTITDIAMSCGFYDHSHLSRTFRRIMGTAPSKYRDLHAPS</sequence>
<dbReference type="InterPro" id="IPR000014">
    <property type="entry name" value="PAS"/>
</dbReference>
<keyword evidence="2" id="KW-0238">DNA-binding</keyword>
<dbReference type="InterPro" id="IPR020449">
    <property type="entry name" value="Tscrpt_reg_AraC-type_HTH"/>
</dbReference>
<dbReference type="InterPro" id="IPR018062">
    <property type="entry name" value="HTH_AraC-typ_CS"/>
</dbReference>
<gene>
    <name evidence="5" type="primary">nphR</name>
    <name evidence="5" type="ORF">L21SP4_01133</name>
</gene>
<evidence type="ECO:0000256" key="1">
    <source>
        <dbReference type="ARBA" id="ARBA00023015"/>
    </source>
</evidence>
<evidence type="ECO:0000256" key="2">
    <source>
        <dbReference type="ARBA" id="ARBA00023125"/>
    </source>
</evidence>
<dbReference type="SMART" id="SM00342">
    <property type="entry name" value="HTH_ARAC"/>
    <property type="match status" value="1"/>
</dbReference>
<dbReference type="SUPFAM" id="SSF55785">
    <property type="entry name" value="PYP-like sensor domain (PAS domain)"/>
    <property type="match status" value="1"/>
</dbReference>
<dbReference type="SUPFAM" id="SSF46689">
    <property type="entry name" value="Homeodomain-like"/>
    <property type="match status" value="2"/>
</dbReference>
<evidence type="ECO:0000313" key="5">
    <source>
        <dbReference type="EMBL" id="AKJ64383.1"/>
    </source>
</evidence>
<dbReference type="NCBIfam" id="TIGR00229">
    <property type="entry name" value="sensory_box"/>
    <property type="match status" value="1"/>
</dbReference>